<keyword evidence="5" id="KW-1185">Reference proteome</keyword>
<organism evidence="4 5">
    <name type="scientific">Bifidobacterium goeldii</name>
    <dbReference type="NCBI Taxonomy" id="2306975"/>
    <lineage>
        <taxon>Bacteria</taxon>
        <taxon>Bacillati</taxon>
        <taxon>Actinomycetota</taxon>
        <taxon>Actinomycetes</taxon>
        <taxon>Bifidobacteriales</taxon>
        <taxon>Bifidobacteriaceae</taxon>
        <taxon>Bifidobacterium</taxon>
    </lineage>
</organism>
<evidence type="ECO:0000256" key="1">
    <source>
        <dbReference type="ARBA" id="ARBA00022603"/>
    </source>
</evidence>
<sequence>MIDMRTVLWTRAVRGTSVNRMVIWDSEQYLRFNKEHTQPSRDLAAQLPPDDGTVTRVLDIGCGPGNSTAVLRERYPHATILGVDNSPDMIDTARAAHPDIDFALCDVSKPDELAALPHDFDVVFSNACIQWVPDHEHLIPAMLGLLREGGTLAVQTPMNYEEPIHRIIADLVHSPAYADRLPQSREFYNLTPPEYWELLHANAASFRIWKITYMHTLPSHKAIMDWYRGTGLRPYLQAFANDDERATFERAVFDRVRDAYPTQSDGCIIFPFPRFFFTAVRGHAPQQDTR</sequence>
<feature type="domain" description="Methyltransferase" evidence="3">
    <location>
        <begin position="57"/>
        <end position="150"/>
    </location>
</feature>
<dbReference type="InterPro" id="IPR041698">
    <property type="entry name" value="Methyltransf_25"/>
</dbReference>
<protein>
    <submittedName>
        <fullName evidence="4">Trans-aconitate methyltransferase</fullName>
    </submittedName>
</protein>
<keyword evidence="1 4" id="KW-0489">Methyltransferase</keyword>
<dbReference type="SUPFAM" id="SSF53335">
    <property type="entry name" value="S-adenosyl-L-methionine-dependent methyltransferases"/>
    <property type="match status" value="1"/>
</dbReference>
<dbReference type="PANTHER" id="PTHR43861">
    <property type="entry name" value="TRANS-ACONITATE 2-METHYLTRANSFERASE-RELATED"/>
    <property type="match status" value="1"/>
</dbReference>
<comment type="caution">
    <text evidence="4">The sequence shown here is derived from an EMBL/GenBank/DDBJ whole genome shotgun (WGS) entry which is preliminary data.</text>
</comment>
<name>A0A430FLQ9_9BIFI</name>
<proteinExistence type="predicted"/>
<dbReference type="InterPro" id="IPR023149">
    <property type="entry name" value="Trans_acon_MeTrfase_C"/>
</dbReference>
<dbReference type="Gene3D" id="1.10.150.290">
    <property type="entry name" value="S-adenosyl-L-methionine-dependent methyltransferases"/>
    <property type="match status" value="1"/>
</dbReference>
<keyword evidence="2 4" id="KW-0808">Transferase</keyword>
<dbReference type="AlphaFoldDB" id="A0A430FLQ9"/>
<dbReference type="InterPro" id="IPR029063">
    <property type="entry name" value="SAM-dependent_MTases_sf"/>
</dbReference>
<dbReference type="CDD" id="cd02440">
    <property type="entry name" value="AdoMet_MTases"/>
    <property type="match status" value="1"/>
</dbReference>
<dbReference type="Pfam" id="PF13649">
    <property type="entry name" value="Methyltransf_25"/>
    <property type="match status" value="1"/>
</dbReference>
<dbReference type="GO" id="GO:0032259">
    <property type="term" value="P:methylation"/>
    <property type="evidence" value="ECO:0007669"/>
    <property type="project" value="UniProtKB-KW"/>
</dbReference>
<dbReference type="EMBL" id="QXGL01000001">
    <property type="protein sequence ID" value="RSX53839.1"/>
    <property type="molecule type" value="Genomic_DNA"/>
</dbReference>
<reference evidence="4 5" key="1">
    <citation type="submission" date="2018-09" db="EMBL/GenBank/DDBJ databases">
        <title>Characterization of the phylogenetic diversity of five novel species belonging to the genus Bifidobacterium.</title>
        <authorList>
            <person name="Lugli G.A."/>
            <person name="Duranti S."/>
            <person name="Milani C."/>
        </authorList>
    </citation>
    <scope>NUCLEOTIDE SEQUENCE [LARGE SCALE GENOMIC DNA]</scope>
    <source>
        <strain evidence="4 5">2034B</strain>
    </source>
</reference>
<evidence type="ECO:0000259" key="3">
    <source>
        <dbReference type="Pfam" id="PF13649"/>
    </source>
</evidence>
<dbReference type="GO" id="GO:0030798">
    <property type="term" value="F:trans-aconitate 2-methyltransferase activity"/>
    <property type="evidence" value="ECO:0007669"/>
    <property type="project" value="InterPro"/>
</dbReference>
<dbReference type="Gene3D" id="3.40.50.150">
    <property type="entry name" value="Vaccinia Virus protein VP39"/>
    <property type="match status" value="1"/>
</dbReference>
<dbReference type="PANTHER" id="PTHR43861:SF1">
    <property type="entry name" value="TRANS-ACONITATE 2-METHYLTRANSFERASE"/>
    <property type="match status" value="1"/>
</dbReference>
<gene>
    <name evidence="4" type="ORF">D2E25_0145</name>
</gene>
<evidence type="ECO:0000313" key="5">
    <source>
        <dbReference type="Proteomes" id="UP000287533"/>
    </source>
</evidence>
<evidence type="ECO:0000256" key="2">
    <source>
        <dbReference type="ARBA" id="ARBA00022679"/>
    </source>
</evidence>
<accession>A0A430FLQ9</accession>
<dbReference type="Proteomes" id="UP000287533">
    <property type="component" value="Unassembled WGS sequence"/>
</dbReference>
<evidence type="ECO:0000313" key="4">
    <source>
        <dbReference type="EMBL" id="RSX53839.1"/>
    </source>
</evidence>